<name>A0A4U0NN81_9ACTN</name>
<evidence type="ECO:0000256" key="1">
    <source>
        <dbReference type="SAM" id="MobiDB-lite"/>
    </source>
</evidence>
<feature type="transmembrane region" description="Helical" evidence="2">
    <location>
        <begin position="45"/>
        <end position="65"/>
    </location>
</feature>
<feature type="transmembrane region" description="Helical" evidence="2">
    <location>
        <begin position="184"/>
        <end position="205"/>
    </location>
</feature>
<feature type="region of interest" description="Disordered" evidence="1">
    <location>
        <begin position="322"/>
        <end position="354"/>
    </location>
</feature>
<comment type="caution">
    <text evidence="3">The sequence shown here is derived from an EMBL/GenBank/DDBJ whole genome shotgun (WGS) entry which is preliminary data.</text>
</comment>
<dbReference type="EMBL" id="SUMB01000003">
    <property type="protein sequence ID" value="TJZ55919.1"/>
    <property type="molecule type" value="Genomic_DNA"/>
</dbReference>
<gene>
    <name evidence="3" type="ORF">FCH28_11610</name>
</gene>
<dbReference type="OrthoDB" id="3517494at2"/>
<accession>A0A4U0NN81</accession>
<organism evidence="3 4">
    <name type="scientific">Streptomyces piniterrae</name>
    <dbReference type="NCBI Taxonomy" id="2571125"/>
    <lineage>
        <taxon>Bacteria</taxon>
        <taxon>Bacillati</taxon>
        <taxon>Actinomycetota</taxon>
        <taxon>Actinomycetes</taxon>
        <taxon>Kitasatosporales</taxon>
        <taxon>Streptomycetaceae</taxon>
        <taxon>Streptomyces</taxon>
    </lineage>
</organism>
<keyword evidence="2" id="KW-1133">Transmembrane helix</keyword>
<protein>
    <submittedName>
        <fullName evidence="3">Uncharacterized protein</fullName>
    </submittedName>
</protein>
<feature type="compositionally biased region" description="Gly residues" evidence="1">
    <location>
        <begin position="344"/>
        <end position="354"/>
    </location>
</feature>
<reference evidence="3 4" key="1">
    <citation type="submission" date="2019-04" db="EMBL/GenBank/DDBJ databases">
        <title>Streptomyces piniterrae sp. nov., a heliquinomycin-producing actinomycete isolated from rhizosphere soil of Pinus yunnanensis.</title>
        <authorList>
            <person name="Zhuang X."/>
            <person name="Zhao J."/>
        </authorList>
    </citation>
    <scope>NUCLEOTIDE SEQUENCE [LARGE SCALE GENOMIC DNA]</scope>
    <source>
        <strain evidence="4">jys28</strain>
    </source>
</reference>
<evidence type="ECO:0000313" key="4">
    <source>
        <dbReference type="Proteomes" id="UP000308697"/>
    </source>
</evidence>
<feature type="transmembrane region" description="Helical" evidence="2">
    <location>
        <begin position="131"/>
        <end position="150"/>
    </location>
</feature>
<dbReference type="RefSeq" id="WP_136739726.1">
    <property type="nucleotide sequence ID" value="NZ_SUMB01000003.1"/>
</dbReference>
<sequence length="354" mass="36833">MTKLRTTFIWCGVLGVGSALLLSLTGATAIVPPLHSLVEHGGASQLLATAVLALNTWVLLMLLALSNRNSREAASLAAAKPRGGLGHPRTAVREALEQVRSVRGAADPAQAESLVGGRSAVRGARAETPYAVIRALVWALPALGFIGTAAEMSRSIRGLSGAMHGTANYADLSGILVSDVIRPLASAFGITLFALGSSVVCHLLVSFVHTREERLLLELDELVLTRLSEAAGGVGSRRDLAAEAEAAEAMSVAMRAAANGVKELSGELNRLRTEASQVRFDAREAKPDRTEEVIQHLGNIGAQLGAIGEGMDRDMVLTPVRTRGRVPGQNGFPGGRDLPPGGPGMPGDPGDGVF</sequence>
<proteinExistence type="predicted"/>
<keyword evidence="4" id="KW-1185">Reference proteome</keyword>
<dbReference type="Proteomes" id="UP000308697">
    <property type="component" value="Unassembled WGS sequence"/>
</dbReference>
<dbReference type="AlphaFoldDB" id="A0A4U0NN81"/>
<keyword evidence="2" id="KW-0812">Transmembrane</keyword>
<evidence type="ECO:0000256" key="2">
    <source>
        <dbReference type="SAM" id="Phobius"/>
    </source>
</evidence>
<keyword evidence="2" id="KW-0472">Membrane</keyword>
<evidence type="ECO:0000313" key="3">
    <source>
        <dbReference type="EMBL" id="TJZ55919.1"/>
    </source>
</evidence>